<dbReference type="EMBL" id="JXKC01000014">
    <property type="protein sequence ID" value="PCS16396.1"/>
    <property type="molecule type" value="Genomic_DNA"/>
</dbReference>
<name>A0A2A5SQ79_LACLC</name>
<dbReference type="InterPro" id="IPR032781">
    <property type="entry name" value="ABC_tran_Xtn"/>
</dbReference>
<evidence type="ECO:0000313" key="6">
    <source>
        <dbReference type="Proteomes" id="UP000218711"/>
    </source>
</evidence>
<dbReference type="FunFam" id="3.40.50.300:FF:000011">
    <property type="entry name" value="Putative ABC transporter ATP-binding component"/>
    <property type="match status" value="1"/>
</dbReference>
<dbReference type="PROSITE" id="PS50893">
    <property type="entry name" value="ABC_TRANSPORTER_2"/>
    <property type="match status" value="2"/>
</dbReference>
<reference evidence="5 6" key="1">
    <citation type="submission" date="2014-12" db="EMBL/GenBank/DDBJ databases">
        <title>Draft genome sequences of 10 type strains of Lactococcus.</title>
        <authorList>
            <person name="Sun Z."/>
            <person name="Zhong Z."/>
            <person name="Liu W."/>
            <person name="Zhang W."/>
            <person name="Zhang H."/>
        </authorList>
    </citation>
    <scope>NUCLEOTIDE SEQUENCE [LARGE SCALE GENOMIC DNA]</scope>
    <source>
        <strain evidence="5 6">DSM 21502</strain>
    </source>
</reference>
<dbReference type="SUPFAM" id="SSF52540">
    <property type="entry name" value="P-loop containing nucleoside triphosphate hydrolases"/>
    <property type="match status" value="2"/>
</dbReference>
<dbReference type="GO" id="GO:0005524">
    <property type="term" value="F:ATP binding"/>
    <property type="evidence" value="ECO:0007669"/>
    <property type="project" value="UniProtKB-KW"/>
</dbReference>
<keyword evidence="3" id="KW-0067">ATP-binding</keyword>
<dbReference type="PANTHER" id="PTHR42855:SF2">
    <property type="entry name" value="DRUG RESISTANCE ABC TRANSPORTER,ATP-BINDING PROTEIN"/>
    <property type="match status" value="1"/>
</dbReference>
<dbReference type="Pfam" id="PF00005">
    <property type="entry name" value="ABC_tran"/>
    <property type="match status" value="2"/>
</dbReference>
<sequence length="588" mass="66597">MGFIKSNFYDKIRAECLFLSTKVVKLLYRKIIEIFLISKKEKIMLTVSDISLQFSDRKLFDEVNIKFTPGNCYGLIGANGAGKSTFLKILDGEIQPTTGHISMGPNERMSVLRQNHYDYEDQTPLDVVMMGNEKLFAINQEKNAIYMNPDATDDDFMKAAELEAEFGEMGGYEAEADAARLLQNLGIKAEQHTDLMANLTSGEHVKVLLAKALFGKPDVLLLDEPTNGLDIQAIAWLEDFLINFENTVIVVSHDRHFLNNVCTYMADLDYGKIKLYPGNYDFWKESSELALRLQGDQNRKAEEKIAELKEFIARFSANASKSKQATSRKKMLDKIEVEEFVPSSRKYPFVGFEQEREIGNDLLRVENLSVAIDGEMIIENISFILNPGDKTVFIGQNDIQQTTLLRALMDDVEDNWTVTGDIKWGVTSSRSYLPKDNSKDFDSNEPILDWLRQFVLTKEEDDNTYLRGFLGRMLFKGEESLKAVNVLSGGEKVRVMLSKMMLQRANVLVLDDPTNHLDLESISALNDGLKSFKGSILFASHDHEFINTIANHIVVLGKSGVIDRIGETYDDFLDNAEVQEKVKELWAD</sequence>
<dbReference type="InterPro" id="IPR027417">
    <property type="entry name" value="P-loop_NTPase"/>
</dbReference>
<dbReference type="Proteomes" id="UP000218711">
    <property type="component" value="Unassembled WGS sequence"/>
</dbReference>
<dbReference type="InterPro" id="IPR003439">
    <property type="entry name" value="ABC_transporter-like_ATP-bd"/>
</dbReference>
<dbReference type="InterPro" id="IPR051309">
    <property type="entry name" value="ABCF_ATPase"/>
</dbReference>
<dbReference type="GO" id="GO:0016887">
    <property type="term" value="F:ATP hydrolysis activity"/>
    <property type="evidence" value="ECO:0007669"/>
    <property type="project" value="InterPro"/>
</dbReference>
<accession>A0A2A5SQ79</accession>
<dbReference type="SMART" id="SM00382">
    <property type="entry name" value="AAA"/>
    <property type="match status" value="2"/>
</dbReference>
<dbReference type="PROSITE" id="PS00211">
    <property type="entry name" value="ABC_TRANSPORTER_1"/>
    <property type="match status" value="1"/>
</dbReference>
<organism evidence="5 6">
    <name type="scientific">Lactococcus cremoris subsp. tructae</name>
    <dbReference type="NCBI Taxonomy" id="542833"/>
    <lineage>
        <taxon>Bacteria</taxon>
        <taxon>Bacillati</taxon>
        <taxon>Bacillota</taxon>
        <taxon>Bacilli</taxon>
        <taxon>Lactobacillales</taxon>
        <taxon>Streptococcaceae</taxon>
        <taxon>Lactococcus</taxon>
    </lineage>
</organism>
<evidence type="ECO:0000259" key="4">
    <source>
        <dbReference type="PROSITE" id="PS50893"/>
    </source>
</evidence>
<dbReference type="Gene3D" id="3.40.50.300">
    <property type="entry name" value="P-loop containing nucleotide triphosphate hydrolases"/>
    <property type="match status" value="2"/>
</dbReference>
<dbReference type="CDD" id="cd03221">
    <property type="entry name" value="ABCF_EF-3"/>
    <property type="match status" value="2"/>
</dbReference>
<evidence type="ECO:0000256" key="1">
    <source>
        <dbReference type="ARBA" id="ARBA00022737"/>
    </source>
</evidence>
<feature type="domain" description="ABC transporter" evidence="4">
    <location>
        <begin position="363"/>
        <end position="585"/>
    </location>
</feature>
<keyword evidence="1" id="KW-0677">Repeat</keyword>
<gene>
    <name evidence="5" type="ORF">RU92_GL001053</name>
</gene>
<feature type="domain" description="ABC transporter" evidence="4">
    <location>
        <begin position="45"/>
        <end position="295"/>
    </location>
</feature>
<dbReference type="AlphaFoldDB" id="A0A2A5SQ79"/>
<dbReference type="InterPro" id="IPR017871">
    <property type="entry name" value="ABC_transporter-like_CS"/>
</dbReference>
<keyword evidence="2" id="KW-0547">Nucleotide-binding</keyword>
<dbReference type="PANTHER" id="PTHR42855">
    <property type="entry name" value="ABC TRANSPORTER ATP-BINDING SUBUNIT"/>
    <property type="match status" value="1"/>
</dbReference>
<evidence type="ECO:0000256" key="3">
    <source>
        <dbReference type="ARBA" id="ARBA00022840"/>
    </source>
</evidence>
<dbReference type="FunFam" id="3.40.50.300:FF:000070">
    <property type="entry name" value="Putative ABC transporter ATP-binding component"/>
    <property type="match status" value="1"/>
</dbReference>
<protein>
    <submittedName>
        <fullName evidence="5">ABC transporter ATPase</fullName>
    </submittedName>
</protein>
<dbReference type="InterPro" id="IPR003593">
    <property type="entry name" value="AAA+_ATPase"/>
</dbReference>
<proteinExistence type="predicted"/>
<dbReference type="Pfam" id="PF12848">
    <property type="entry name" value="ABC_tran_Xtn"/>
    <property type="match status" value="1"/>
</dbReference>
<comment type="caution">
    <text evidence="5">The sequence shown here is derived from an EMBL/GenBank/DDBJ whole genome shotgun (WGS) entry which is preliminary data.</text>
</comment>
<evidence type="ECO:0000256" key="2">
    <source>
        <dbReference type="ARBA" id="ARBA00022741"/>
    </source>
</evidence>
<evidence type="ECO:0000313" key="5">
    <source>
        <dbReference type="EMBL" id="PCS16396.1"/>
    </source>
</evidence>